<sequence length="695" mass="85129">MKHFVFHLLFYYFYINYYFKITNELSIKRKRNLLEINVKKNYYFFNISKKNFIKPFSKTKNSSSNKKKFVNNLLFKNSNFLQNENIFLNKNVFLNKRDNYFSKKGVLFNKEDHLKKKKKKKYFSKLLAKLPVITINKNLYPKEYSTDYENVLRKYHVTYINYKTRLRSKKEIDIRSIDDLYGQIYDRNVLKKQFYFFLYHDDINTCYRILNENRNVLTREESFKILNSLPYIFFNHLNYKYPTLDNVDEVLSKLLKTYIFQYANDKNIDFLNFKYKYNELDEYCQKLEKDFMNEQKDLEKKEDKEKSHKEVIDRNESCITNKQTSNNSSFEKREENLNNKDIYDDENNNNYEEKYKHMNYDYKIIEATQKYKELIEKFKKYPINIKLEKVQLLYTKILSMKGSKIFEGFRKHESIKKNEERKIYRNARLKLDVHKLTPYVNEPIKCDIKKKEEVNKLFEKYVEEKDLKNSCLIIRKYTNLIDTKELKSREIMKKFLKLHEYIYKCNKYNEKELAHLRMIYYSTVHKPRVARKICEVGMREQGENVTHREVYEKELSKYIKQRNELFDERLKKKNIDIDEIRDFSSAYPMEWLPIIHKDLFEKIEKERSLKNTDKHTIKKKKESIKKLFTSNIDEHMEKPLHSLEMEKNDKDMQNNLLSEQNELKIGRNLINYKKITKGKKKRKKDKTNKNDTKKE</sequence>
<name>A0A1J1HAI9_PLARL</name>
<dbReference type="Proteomes" id="UP000220158">
    <property type="component" value="Chromosome 10"/>
</dbReference>
<accession>A0A1J1HAI9</accession>
<dbReference type="OMA" id="AFRKHES"/>
<dbReference type="GeneID" id="39736738"/>
<evidence type="ECO:0000256" key="1">
    <source>
        <dbReference type="SAM" id="MobiDB-lite"/>
    </source>
</evidence>
<gene>
    <name evidence="2" type="ORF">PRELSG_1027100</name>
</gene>
<evidence type="ECO:0000313" key="3">
    <source>
        <dbReference type="Proteomes" id="UP000220158"/>
    </source>
</evidence>
<dbReference type="EMBL" id="LN835305">
    <property type="protein sequence ID" value="CRH00615.1"/>
    <property type="molecule type" value="Genomic_DNA"/>
</dbReference>
<organism evidence="2 3">
    <name type="scientific">Plasmodium relictum</name>
    <dbReference type="NCBI Taxonomy" id="85471"/>
    <lineage>
        <taxon>Eukaryota</taxon>
        <taxon>Sar</taxon>
        <taxon>Alveolata</taxon>
        <taxon>Apicomplexa</taxon>
        <taxon>Aconoidasida</taxon>
        <taxon>Haemosporida</taxon>
        <taxon>Plasmodiidae</taxon>
        <taxon>Plasmodium</taxon>
        <taxon>Plasmodium (Haemamoeba)</taxon>
    </lineage>
</organism>
<dbReference type="OrthoDB" id="360581at2759"/>
<feature type="compositionally biased region" description="Basic residues" evidence="1">
    <location>
        <begin position="674"/>
        <end position="686"/>
    </location>
</feature>
<keyword evidence="3" id="KW-1185">Reference proteome</keyword>
<dbReference type="KEGG" id="prel:PRELSG_1027100"/>
<proteinExistence type="predicted"/>
<feature type="region of interest" description="Disordered" evidence="1">
    <location>
        <begin position="674"/>
        <end position="695"/>
    </location>
</feature>
<protein>
    <submittedName>
        <fullName evidence="2">Uncharacterized protein</fullName>
    </submittedName>
</protein>
<reference evidence="2 3" key="1">
    <citation type="submission" date="2015-04" db="EMBL/GenBank/DDBJ databases">
        <authorList>
            <consortium name="Pathogen Informatics"/>
        </authorList>
    </citation>
    <scope>NUCLEOTIDE SEQUENCE [LARGE SCALE GENOMIC DNA]</scope>
    <source>
        <strain evidence="2 3">SGS1</strain>
    </source>
</reference>
<dbReference type="RefSeq" id="XP_028533618.1">
    <property type="nucleotide sequence ID" value="XM_028677205.1"/>
</dbReference>
<evidence type="ECO:0000313" key="2">
    <source>
        <dbReference type="EMBL" id="CRH00615.1"/>
    </source>
</evidence>
<dbReference type="AlphaFoldDB" id="A0A1J1HAI9"/>
<dbReference type="VEuPathDB" id="PlasmoDB:PRELSG_1027100"/>